<name>A0ABD2W5R6_9HYME</name>
<dbReference type="InterPro" id="IPR043502">
    <property type="entry name" value="DNA/RNA_pol_sf"/>
</dbReference>
<dbReference type="PANTHER" id="PTHR33332">
    <property type="entry name" value="REVERSE TRANSCRIPTASE DOMAIN-CONTAINING PROTEIN"/>
    <property type="match status" value="1"/>
</dbReference>
<accession>A0ABD2W5R6</accession>
<proteinExistence type="predicted"/>
<dbReference type="Proteomes" id="UP001627154">
    <property type="component" value="Unassembled WGS sequence"/>
</dbReference>
<gene>
    <name evidence="2" type="ORF">TKK_016987</name>
</gene>
<reference evidence="2 3" key="1">
    <citation type="journal article" date="2024" name="bioRxiv">
        <title>A reference genome for Trichogramma kaykai: A tiny desert-dwelling parasitoid wasp with competing sex-ratio distorters.</title>
        <authorList>
            <person name="Culotta J."/>
            <person name="Lindsey A.R."/>
        </authorList>
    </citation>
    <scope>NUCLEOTIDE SEQUENCE [LARGE SCALE GENOMIC DNA]</scope>
    <source>
        <strain evidence="2 3">KSX58</strain>
    </source>
</reference>
<comment type="caution">
    <text evidence="2">The sequence shown here is derived from an EMBL/GenBank/DDBJ whole genome shotgun (WGS) entry which is preliminary data.</text>
</comment>
<dbReference type="AlphaFoldDB" id="A0ABD2W5R6"/>
<sequence length="161" mass="17870">MRLATQTISDIFSKLTNVSFETGVFPSAWKLSSIVPLSKKPSPSTPSDTRPISLLPELSKVLERLAHTQLTEHLSKHDLLDTHQHGFKPAHSTQTALLDLTESVRSAIDDHKVTLLVSFDFSKAFDTIDHSILLSKLHGLGCSHLSLKWFASYLSNRQIAV</sequence>
<dbReference type="SUPFAM" id="SSF56672">
    <property type="entry name" value="DNA/RNA polymerases"/>
    <property type="match status" value="1"/>
</dbReference>
<evidence type="ECO:0000259" key="1">
    <source>
        <dbReference type="Pfam" id="PF00078"/>
    </source>
</evidence>
<dbReference type="InterPro" id="IPR000477">
    <property type="entry name" value="RT_dom"/>
</dbReference>
<dbReference type="Pfam" id="PF00078">
    <property type="entry name" value="RVT_1"/>
    <property type="match status" value="1"/>
</dbReference>
<organism evidence="2 3">
    <name type="scientific">Trichogramma kaykai</name>
    <dbReference type="NCBI Taxonomy" id="54128"/>
    <lineage>
        <taxon>Eukaryota</taxon>
        <taxon>Metazoa</taxon>
        <taxon>Ecdysozoa</taxon>
        <taxon>Arthropoda</taxon>
        <taxon>Hexapoda</taxon>
        <taxon>Insecta</taxon>
        <taxon>Pterygota</taxon>
        <taxon>Neoptera</taxon>
        <taxon>Endopterygota</taxon>
        <taxon>Hymenoptera</taxon>
        <taxon>Apocrita</taxon>
        <taxon>Proctotrupomorpha</taxon>
        <taxon>Chalcidoidea</taxon>
        <taxon>Trichogrammatidae</taxon>
        <taxon>Trichogramma</taxon>
    </lineage>
</organism>
<evidence type="ECO:0000313" key="3">
    <source>
        <dbReference type="Proteomes" id="UP001627154"/>
    </source>
</evidence>
<dbReference type="EMBL" id="JBJJXI010000136">
    <property type="protein sequence ID" value="KAL3387900.1"/>
    <property type="molecule type" value="Genomic_DNA"/>
</dbReference>
<evidence type="ECO:0000313" key="2">
    <source>
        <dbReference type="EMBL" id="KAL3387900.1"/>
    </source>
</evidence>
<feature type="domain" description="Reverse transcriptase" evidence="1">
    <location>
        <begin position="39"/>
        <end position="154"/>
    </location>
</feature>
<keyword evidence="3" id="KW-1185">Reference proteome</keyword>
<dbReference type="CDD" id="cd01650">
    <property type="entry name" value="RT_nLTR_like"/>
    <property type="match status" value="1"/>
</dbReference>
<dbReference type="GO" id="GO:0071897">
    <property type="term" value="P:DNA biosynthetic process"/>
    <property type="evidence" value="ECO:0007669"/>
    <property type="project" value="UniProtKB-ARBA"/>
</dbReference>
<protein>
    <recommendedName>
        <fullName evidence="1">Reverse transcriptase domain-containing protein</fullName>
    </recommendedName>
</protein>